<evidence type="ECO:0000256" key="1">
    <source>
        <dbReference type="SAM" id="MobiDB-lite"/>
    </source>
</evidence>
<sequence>MSGSKELTALYQLPDAHGIEVTVAGMVGYTVAGTALGLRPGRLSFSVPQGWQVPRAIEFHPDPRLRLRHRLTMNHAGAEARAAALDRLGYRREEHPRLYEDLAADLRAEQARTVRGWRAPRQRRASAPEAIDLALVAEDARRLMADPRLAEATRVFTAELAGPFAREPNTFRHADIPGEALARMLAPHRVATAIPENGIAVRRLADEPDAPARGGVLGALRRRSARRGDDQPARRSTGRRDTREGRGLG</sequence>
<comment type="caution">
    <text evidence="2">The sequence shown here is derived from an EMBL/GenBank/DDBJ whole genome shotgun (WGS) entry which is preliminary data.</text>
</comment>
<feature type="compositionally biased region" description="Basic and acidic residues" evidence="1">
    <location>
        <begin position="226"/>
        <end position="249"/>
    </location>
</feature>
<evidence type="ECO:0000313" key="2">
    <source>
        <dbReference type="EMBL" id="RCV51428.1"/>
    </source>
</evidence>
<reference evidence="2 3" key="1">
    <citation type="submission" date="2018-04" db="EMBL/GenBank/DDBJ databases">
        <title>Novel actinobacteria from marine sediment.</title>
        <authorList>
            <person name="Ng Z.Y."/>
            <person name="Tan G.Y.A."/>
        </authorList>
    </citation>
    <scope>NUCLEOTIDE SEQUENCE [LARGE SCALE GENOMIC DNA]</scope>
    <source>
        <strain evidence="2 3">TPS81</strain>
    </source>
</reference>
<dbReference type="AlphaFoldDB" id="A0A368SZM7"/>
<dbReference type="RefSeq" id="WP_114397917.1">
    <property type="nucleotide sequence ID" value="NZ_QEIM01000052.1"/>
</dbReference>
<name>A0A368SZM7_9ACTN</name>
<organism evidence="2 3">
    <name type="scientific">Marinitenerispora sediminis</name>
    <dbReference type="NCBI Taxonomy" id="1931232"/>
    <lineage>
        <taxon>Bacteria</taxon>
        <taxon>Bacillati</taxon>
        <taxon>Actinomycetota</taxon>
        <taxon>Actinomycetes</taxon>
        <taxon>Streptosporangiales</taxon>
        <taxon>Nocardiopsidaceae</taxon>
        <taxon>Marinitenerispora</taxon>
    </lineage>
</organism>
<protein>
    <submittedName>
        <fullName evidence="2">Uncharacterized protein</fullName>
    </submittedName>
</protein>
<dbReference type="EMBL" id="QEIN01000251">
    <property type="protein sequence ID" value="RCV51428.1"/>
    <property type="molecule type" value="Genomic_DNA"/>
</dbReference>
<gene>
    <name evidence="2" type="ORF">DEF24_23205</name>
</gene>
<proteinExistence type="predicted"/>
<evidence type="ECO:0000313" key="3">
    <source>
        <dbReference type="Proteomes" id="UP000253318"/>
    </source>
</evidence>
<keyword evidence="3" id="KW-1185">Reference proteome</keyword>
<dbReference type="Proteomes" id="UP000253318">
    <property type="component" value="Unassembled WGS sequence"/>
</dbReference>
<feature type="region of interest" description="Disordered" evidence="1">
    <location>
        <begin position="210"/>
        <end position="249"/>
    </location>
</feature>
<accession>A0A368SZM7</accession>